<dbReference type="Gene3D" id="3.40.220.10">
    <property type="entry name" value="Leucine Aminopeptidase, subunit E, domain 1"/>
    <property type="match status" value="1"/>
</dbReference>
<gene>
    <name evidence="3" type="ORF">ACRE_009010</name>
</gene>
<sequence length="347" mass="38879">MPSSSKNGKVKPSEVAADTKRNFIPLVNANFSEMFPPYSILYARPTQDLAIQRHTLNTRPPGFVVEAGDPVARAIYYGAMESQTSEAGGGPRIRVPFICAANERRPGGDWETGCSGYEEKLCRRSNLSATLSTPWPNTTTSNYPIPSEGGILSDSVVVCRGPHERYERLDRWYDLPVVSVPPTRWPKLKDNGTKYSFSQERDMIREKIRGALRICLYNNYHRVVIGDFGLGNGHRNPPREMAEIWRDVFLFDPDLRGQFHYIVFVFDDPYQSTSQLILDELNKKSKKPSSSRSGGRRSGESSGSGSSRGTTGAPTDLAIFEHVFHPAEIERVLSRPDPRYGLDMITT</sequence>
<dbReference type="PANTHER" id="PTHR35596">
    <property type="entry name" value="DUF2263 DOMAIN-CONTAINING PROTEIN"/>
    <property type="match status" value="1"/>
</dbReference>
<organism evidence="3 4">
    <name type="scientific">Hapsidospora chrysogenum (strain ATCC 11550 / CBS 779.69 / DSM 880 / IAM 14645 / JCM 23072 / IMI 49137)</name>
    <name type="common">Acremonium chrysogenum</name>
    <dbReference type="NCBI Taxonomy" id="857340"/>
    <lineage>
        <taxon>Eukaryota</taxon>
        <taxon>Fungi</taxon>
        <taxon>Dikarya</taxon>
        <taxon>Ascomycota</taxon>
        <taxon>Pezizomycotina</taxon>
        <taxon>Sordariomycetes</taxon>
        <taxon>Hypocreomycetidae</taxon>
        <taxon>Hypocreales</taxon>
        <taxon>Bionectriaceae</taxon>
        <taxon>Hapsidospora</taxon>
    </lineage>
</organism>
<dbReference type="AlphaFoldDB" id="A0A086TFX1"/>
<reference evidence="4" key="1">
    <citation type="journal article" date="2014" name="Genome Announc.">
        <title>Genome sequence and annotation of Acremonium chrysogenum, producer of the beta-lactam antibiotic cephalosporin C.</title>
        <authorList>
            <person name="Terfehr D."/>
            <person name="Dahlmann T.A."/>
            <person name="Specht T."/>
            <person name="Zadra I."/>
            <person name="Kuernsteiner H."/>
            <person name="Kueck U."/>
        </authorList>
    </citation>
    <scope>NUCLEOTIDE SEQUENCE [LARGE SCALE GENOMIC DNA]</scope>
    <source>
        <strain evidence="4">ATCC 11550 / CBS 779.69 / DSM 880 / IAM 14645 / JCM 23072 / IMI 49137</strain>
    </source>
</reference>
<dbReference type="InterPro" id="IPR019261">
    <property type="entry name" value="PARG_cat_microbial"/>
</dbReference>
<dbReference type="InterPro" id="IPR043472">
    <property type="entry name" value="Macro_dom-like"/>
</dbReference>
<keyword evidence="4" id="KW-1185">Reference proteome</keyword>
<evidence type="ECO:0000313" key="4">
    <source>
        <dbReference type="Proteomes" id="UP000029964"/>
    </source>
</evidence>
<dbReference type="PANTHER" id="PTHR35596:SF2">
    <property type="entry name" value="MICROBIAL-TYPE PARG CATALYTIC DOMAIN-CONTAINING PROTEIN"/>
    <property type="match status" value="1"/>
</dbReference>
<evidence type="ECO:0000259" key="2">
    <source>
        <dbReference type="Pfam" id="PF10021"/>
    </source>
</evidence>
<protein>
    <recommendedName>
        <fullName evidence="2">Microbial-type PARG catalytic domain-containing protein</fullName>
    </recommendedName>
</protein>
<feature type="domain" description="Microbial-type PARG catalytic" evidence="2">
    <location>
        <begin position="94"/>
        <end position="160"/>
    </location>
</feature>
<comment type="caution">
    <text evidence="3">The sequence shown here is derived from an EMBL/GenBank/DDBJ whole genome shotgun (WGS) entry which is preliminary data.</text>
</comment>
<dbReference type="Proteomes" id="UP000029964">
    <property type="component" value="Unassembled WGS sequence"/>
</dbReference>
<accession>A0A086TFX1</accession>
<dbReference type="STRING" id="857340.A0A086TFX1"/>
<feature type="compositionally biased region" description="Low complexity" evidence="1">
    <location>
        <begin position="300"/>
        <end position="309"/>
    </location>
</feature>
<dbReference type="Pfam" id="PF10021">
    <property type="entry name" value="PARG_cat_microb"/>
    <property type="match status" value="1"/>
</dbReference>
<evidence type="ECO:0000313" key="3">
    <source>
        <dbReference type="EMBL" id="KFH48253.1"/>
    </source>
</evidence>
<evidence type="ECO:0000256" key="1">
    <source>
        <dbReference type="SAM" id="MobiDB-lite"/>
    </source>
</evidence>
<feature type="region of interest" description="Disordered" evidence="1">
    <location>
        <begin position="281"/>
        <end position="313"/>
    </location>
</feature>
<proteinExistence type="predicted"/>
<dbReference type="HOGENOM" id="CLU_024412_1_0_1"/>
<dbReference type="EMBL" id="JPKY01000004">
    <property type="protein sequence ID" value="KFH48253.1"/>
    <property type="molecule type" value="Genomic_DNA"/>
</dbReference>
<dbReference type="OrthoDB" id="2440523at2759"/>
<name>A0A086TFX1_HAPC1</name>